<proteinExistence type="predicted"/>
<accession>A0A9N8EQK7</accession>
<dbReference type="Proteomes" id="UP001153069">
    <property type="component" value="Unassembled WGS sequence"/>
</dbReference>
<keyword evidence="3" id="KW-1185">Reference proteome</keyword>
<evidence type="ECO:0000313" key="3">
    <source>
        <dbReference type="Proteomes" id="UP001153069"/>
    </source>
</evidence>
<feature type="compositionally biased region" description="Low complexity" evidence="1">
    <location>
        <begin position="76"/>
        <end position="91"/>
    </location>
</feature>
<evidence type="ECO:0000256" key="1">
    <source>
        <dbReference type="SAM" id="MobiDB-lite"/>
    </source>
</evidence>
<feature type="compositionally biased region" description="Polar residues" evidence="1">
    <location>
        <begin position="92"/>
        <end position="105"/>
    </location>
</feature>
<organism evidence="2 3">
    <name type="scientific">Seminavis robusta</name>
    <dbReference type="NCBI Taxonomy" id="568900"/>
    <lineage>
        <taxon>Eukaryota</taxon>
        <taxon>Sar</taxon>
        <taxon>Stramenopiles</taxon>
        <taxon>Ochrophyta</taxon>
        <taxon>Bacillariophyta</taxon>
        <taxon>Bacillariophyceae</taxon>
        <taxon>Bacillariophycidae</taxon>
        <taxon>Naviculales</taxon>
        <taxon>Naviculaceae</taxon>
        <taxon>Seminavis</taxon>
    </lineage>
</organism>
<dbReference type="EMBL" id="CAICTM010001443">
    <property type="protein sequence ID" value="CAB9523696.1"/>
    <property type="molecule type" value="Genomic_DNA"/>
</dbReference>
<sequence>MAQPASLLEETVPALPPQLATGRGELQIQTSAQDDEAAEFELRPEDEVLTLSALHQYTESQQHQQDPNENQVTPEPSSQPLMPQPSSLALQIQSQEQGVPASNQEMFAEEDNGAHRDEQQPLDPSMAPATTPIGSPSRNKKSSNAEELDVLSLLSLYWFLGLVLGRVFPQGRVK</sequence>
<name>A0A9N8EQK7_9STRA</name>
<reference evidence="2" key="1">
    <citation type="submission" date="2020-06" db="EMBL/GenBank/DDBJ databases">
        <authorList>
            <consortium name="Plant Systems Biology data submission"/>
        </authorList>
    </citation>
    <scope>NUCLEOTIDE SEQUENCE</scope>
    <source>
        <strain evidence="2">D6</strain>
    </source>
</reference>
<feature type="compositionally biased region" description="Polar residues" evidence="1">
    <location>
        <begin position="53"/>
        <end position="75"/>
    </location>
</feature>
<feature type="region of interest" description="Disordered" evidence="1">
    <location>
        <begin position="44"/>
        <end position="145"/>
    </location>
</feature>
<evidence type="ECO:0000313" key="2">
    <source>
        <dbReference type="EMBL" id="CAB9523696.1"/>
    </source>
</evidence>
<gene>
    <name evidence="2" type="ORF">SEMRO_1445_G273400.1</name>
</gene>
<comment type="caution">
    <text evidence="2">The sequence shown here is derived from an EMBL/GenBank/DDBJ whole genome shotgun (WGS) entry which is preliminary data.</text>
</comment>
<protein>
    <submittedName>
        <fullName evidence="2">Uncharacterized protein</fullName>
    </submittedName>
</protein>
<dbReference type="AlphaFoldDB" id="A0A9N8EQK7"/>